<reference evidence="1" key="1">
    <citation type="submission" date="2019-05" db="EMBL/GenBank/DDBJ databases">
        <title>Metatranscriptomic reconstruction reveals RNA viruses with the potential to shape carbon cycling in soil.</title>
        <authorList>
            <person name="Starr E.P."/>
            <person name="Nuccio E."/>
            <person name="Pett-Ridge J."/>
            <person name="Banfield J.F."/>
            <person name="Firestone M.K."/>
        </authorList>
    </citation>
    <scope>NUCLEOTIDE SEQUENCE</scope>
    <source>
        <strain evidence="1">H4_Rhizo_Litter_21_scaffold_717</strain>
    </source>
</reference>
<proteinExistence type="predicted"/>
<organism evidence="1">
    <name type="scientific">Leviviridae sp</name>
    <dbReference type="NCBI Taxonomy" id="2027243"/>
    <lineage>
        <taxon>Viruses</taxon>
        <taxon>Riboviria</taxon>
        <taxon>Orthornavirae</taxon>
        <taxon>Lenarviricota</taxon>
        <taxon>Leviviricetes</taxon>
        <taxon>Norzivirales</taxon>
        <taxon>Fiersviridae</taxon>
    </lineage>
</organism>
<name>A0A514D6D9_9VIRU</name>
<accession>A0A514D6D9</accession>
<gene>
    <name evidence="1" type="ORF">H4RhizoLitter21717_000004</name>
</gene>
<protein>
    <submittedName>
        <fullName evidence="1">Uncharacterized protein</fullName>
    </submittedName>
</protein>
<evidence type="ECO:0000313" key="1">
    <source>
        <dbReference type="EMBL" id="QDH89165.1"/>
    </source>
</evidence>
<dbReference type="EMBL" id="MN034650">
    <property type="protein sequence ID" value="QDH89165.1"/>
    <property type="molecule type" value="Genomic_RNA"/>
</dbReference>
<sequence>MTQELFLRSLARVLTGTLLVLVFILADASGRATFVTEGKTNYVCLVLH</sequence>